<name>A0AA38LTZ7_9TREE</name>
<dbReference type="Proteomes" id="UP001164286">
    <property type="component" value="Unassembled WGS sequence"/>
</dbReference>
<dbReference type="EMBL" id="JAKWFO010000005">
    <property type="protein sequence ID" value="KAI9635220.1"/>
    <property type="molecule type" value="Genomic_DNA"/>
</dbReference>
<protein>
    <submittedName>
        <fullName evidence="1">Uncharacterized protein</fullName>
    </submittedName>
</protein>
<reference evidence="1" key="1">
    <citation type="journal article" date="2022" name="G3 (Bethesda)">
        <title>High quality genome of the basidiomycete yeast Dioszegia hungarica PDD-24b-2 isolated from cloud water.</title>
        <authorList>
            <person name="Jarrige D."/>
            <person name="Haridas S."/>
            <person name="Bleykasten-Grosshans C."/>
            <person name="Joly M."/>
            <person name="Nadalig T."/>
            <person name="Sancelme M."/>
            <person name="Vuilleumier S."/>
            <person name="Grigoriev I.V."/>
            <person name="Amato P."/>
            <person name="Bringel F."/>
        </authorList>
    </citation>
    <scope>NUCLEOTIDE SEQUENCE</scope>
    <source>
        <strain evidence="1">PDD-24b-2</strain>
    </source>
</reference>
<gene>
    <name evidence="1" type="ORF">MKK02DRAFT_32694</name>
</gene>
<keyword evidence="2" id="KW-1185">Reference proteome</keyword>
<evidence type="ECO:0000313" key="1">
    <source>
        <dbReference type="EMBL" id="KAI9635220.1"/>
    </source>
</evidence>
<sequence length="374" mass="41529">MSSSHPSPSPGQVAFSNAEIVDSIVQYSSDLPALCRVNTTCFDIASTKLYLDIGTNYDPHLSEWEEQTPASSFLLADLPIFRPLRGRAVSAVRAAVRESLLRRVKNLSVGTFAPKNYDHSSSPLTHPIPPLPELQTLTLSRGVSWQEEDLVFLTANIQPMTIILDLQYDHEVRQSLTCLVARLAGLSDRLANLVVRISEHSHIHGALGGTSTLAIDHVDIYLVADPGTIFEGLSLDEVAYLVLAHAGGVYSAIDLTWRNVFDPPNPEAFEWRGWGTILDALRPAVPAREFDTQADIPLLLSHRLRYPLPVDREALGCYCGRLGPEEAEPVTTFGRSDLSPKWIAERMSRVKAISVAELKRKEWFKSFEEDFDET</sequence>
<evidence type="ECO:0000313" key="2">
    <source>
        <dbReference type="Proteomes" id="UP001164286"/>
    </source>
</evidence>
<organism evidence="1 2">
    <name type="scientific">Dioszegia hungarica</name>
    <dbReference type="NCBI Taxonomy" id="4972"/>
    <lineage>
        <taxon>Eukaryota</taxon>
        <taxon>Fungi</taxon>
        <taxon>Dikarya</taxon>
        <taxon>Basidiomycota</taxon>
        <taxon>Agaricomycotina</taxon>
        <taxon>Tremellomycetes</taxon>
        <taxon>Tremellales</taxon>
        <taxon>Bulleribasidiaceae</taxon>
        <taxon>Dioszegia</taxon>
    </lineage>
</organism>
<accession>A0AA38LTZ7</accession>
<dbReference type="GeneID" id="77727761"/>
<proteinExistence type="predicted"/>
<comment type="caution">
    <text evidence="1">The sequence shown here is derived from an EMBL/GenBank/DDBJ whole genome shotgun (WGS) entry which is preliminary data.</text>
</comment>
<dbReference type="RefSeq" id="XP_052944997.1">
    <property type="nucleotide sequence ID" value="XM_053088556.1"/>
</dbReference>
<dbReference type="AlphaFoldDB" id="A0AA38LTZ7"/>